<feature type="compositionally biased region" description="Polar residues" evidence="1">
    <location>
        <begin position="515"/>
        <end position="537"/>
    </location>
</feature>
<dbReference type="OrthoDB" id="5353066at2759"/>
<feature type="region of interest" description="Disordered" evidence="1">
    <location>
        <begin position="872"/>
        <end position="965"/>
    </location>
</feature>
<keyword evidence="2" id="KW-1133">Transmembrane helix</keyword>
<feature type="transmembrane region" description="Helical" evidence="2">
    <location>
        <begin position="1321"/>
        <end position="1348"/>
    </location>
</feature>
<feature type="region of interest" description="Disordered" evidence="1">
    <location>
        <begin position="1"/>
        <end position="45"/>
    </location>
</feature>
<evidence type="ECO:0000313" key="3">
    <source>
        <dbReference type="EMBL" id="KAF2846975.1"/>
    </source>
</evidence>
<feature type="region of interest" description="Disordered" evidence="1">
    <location>
        <begin position="563"/>
        <end position="612"/>
    </location>
</feature>
<dbReference type="EMBL" id="MU006330">
    <property type="protein sequence ID" value="KAF2846975.1"/>
    <property type="molecule type" value="Genomic_DNA"/>
</dbReference>
<feature type="compositionally biased region" description="Low complexity" evidence="1">
    <location>
        <begin position="884"/>
        <end position="897"/>
    </location>
</feature>
<keyword evidence="2" id="KW-0472">Membrane</keyword>
<feature type="compositionally biased region" description="Basic and acidic residues" evidence="1">
    <location>
        <begin position="590"/>
        <end position="604"/>
    </location>
</feature>
<feature type="compositionally biased region" description="Polar residues" evidence="1">
    <location>
        <begin position="35"/>
        <end position="45"/>
    </location>
</feature>
<feature type="region of interest" description="Disordered" evidence="1">
    <location>
        <begin position="756"/>
        <end position="793"/>
    </location>
</feature>
<organism evidence="3 4">
    <name type="scientific">Plenodomus tracheiphilus IPT5</name>
    <dbReference type="NCBI Taxonomy" id="1408161"/>
    <lineage>
        <taxon>Eukaryota</taxon>
        <taxon>Fungi</taxon>
        <taxon>Dikarya</taxon>
        <taxon>Ascomycota</taxon>
        <taxon>Pezizomycotina</taxon>
        <taxon>Dothideomycetes</taxon>
        <taxon>Pleosporomycetidae</taxon>
        <taxon>Pleosporales</taxon>
        <taxon>Pleosporineae</taxon>
        <taxon>Leptosphaeriaceae</taxon>
        <taxon>Plenodomus</taxon>
    </lineage>
</organism>
<feature type="compositionally biased region" description="Polar residues" evidence="1">
    <location>
        <begin position="756"/>
        <end position="775"/>
    </location>
</feature>
<keyword evidence="4" id="KW-1185">Reference proteome</keyword>
<feature type="region of interest" description="Disordered" evidence="1">
    <location>
        <begin position="1128"/>
        <end position="1195"/>
    </location>
</feature>
<name>A0A6A7AXP3_9PLEO</name>
<gene>
    <name evidence="3" type="ORF">T440DRAFT_404749</name>
</gene>
<evidence type="ECO:0000313" key="4">
    <source>
        <dbReference type="Proteomes" id="UP000799423"/>
    </source>
</evidence>
<sequence>MAAYKPHSHSPQVPGRVTPPMYTGDPITPAHSPHHSITSSAASRTPAHTITIHEYRKQQYTPVKPEEATPGKALRRKRAAAALNNVVRAPSVTSTTRSGSISSLRPLHLSQSAYQLRPSQSAHVPDALPESSFRSQSAVPNILTGSTSSESSDDPIAIGKVRIFNTRKRLPRPPAATGLASIPPPLEDRQTTQQRRSQLPGVLSFSSDHARLSDAQTTPTLSTFSLSRFPQPPHHINASFSPPHGEGELYRVSALSYSATAPATPPATPAIIHYRGASFDLVNPHDSLLLHNIVTPSREFDSSDYTALRTSEELFAQSTEMAPKRALYGDISAARAGIMKRPEDAVIESSYCLPLPPTPAAISPNSSSYTSPLYSPESAYALSPVAIRQPANDSRYSLKQLTRSLTKKLRKNSPDEDEEELQDMHAEVAAARQWIPLHDRARPLPEYDYVSTPQASYFPGHSSPMGPTSPPEKRLTFDAVYSSMSPANSKMGYHHEHVPQLYDEEPLTSLIPDDPSTQVGRTEHSQASVPEDTTTSKPYYDDLDSICPSSSIYTGDGQRLSHYQQSLASHRQSNAYSRYSGRGPTGYASDYDRSSLDRYSDVDRPSYPAASPVAQDFSHQSFNQGDSKTDTISKLIDEYSPAGVVKNSSVARLDRAANQFASRNSLASKCFDFSLKQTETADDAPDFVRIGSVHSGRPTIARDAGLPPRDALPLAPAFEYDEAPFLPTPVEVSGLVSDDSLGSYETTQNLLQLRQSDFTSPKAQGQTLEPSSSYSRPEAMMLGPSSSYSQEEPRSLRTPQMALDEAEKIFQEAVTEHQCKEEAIPAMWLRRNSGSQLLSRKMADRSSGVSYSTAAISARYSKDVAIDRADWETISGNSPNGRGSLDSLADYSSSKSSRNGLEHDSGDTLPSWNPGSHLSPARTYHPHDFGSSPPKAKVLASPRTTPTLSMSPPALNLTGSRTAPMLPLSKMPEQVLGREAVEQAYTFTPWTAPYALSDKETEELLASGPNDDILLDADAVAPERPLHLDDHYHARDVSIESSPDYGGPVNLTGLERVNTFEKLSVVGPLGNLTGTPHGTGMQNTSSSIADNSSPGTTLSSMIARNSMRHERTQHVGFYASPFPAVSSVTRISPRRPPKPLDDRTPSEMTLFPKEDTLDSVQESPSPPVEHRRQSMRNSTTFHNTRRISRSAVPGQTKLRQMLLAGDGRATMSSEDTNFSRLLAGSRPSTSDTNTPLHPTHLNIEASATRKTIAHENSPHLLCPEREPNADDEACRRKLSWLIFALFCFLPPCIILFRWFGDGLIVSLTKGRLGHTTAKSKRAALIAGIAVNVGLVTAILVPIMAAYAMKVV</sequence>
<evidence type="ECO:0000256" key="1">
    <source>
        <dbReference type="SAM" id="MobiDB-lite"/>
    </source>
</evidence>
<feature type="compositionally biased region" description="Polar residues" evidence="1">
    <location>
        <begin position="132"/>
        <end position="150"/>
    </location>
</feature>
<keyword evidence="2" id="KW-0812">Transmembrane</keyword>
<reference evidence="3" key="1">
    <citation type="submission" date="2020-01" db="EMBL/GenBank/DDBJ databases">
        <authorList>
            <consortium name="DOE Joint Genome Institute"/>
            <person name="Haridas S."/>
            <person name="Albert R."/>
            <person name="Binder M."/>
            <person name="Bloem J."/>
            <person name="Labutti K."/>
            <person name="Salamov A."/>
            <person name="Andreopoulos B."/>
            <person name="Baker S.E."/>
            <person name="Barry K."/>
            <person name="Bills G."/>
            <person name="Bluhm B.H."/>
            <person name="Cannon C."/>
            <person name="Castanera R."/>
            <person name="Culley D.E."/>
            <person name="Daum C."/>
            <person name="Ezra D."/>
            <person name="Gonzalez J.B."/>
            <person name="Henrissat B."/>
            <person name="Kuo A."/>
            <person name="Liang C."/>
            <person name="Lipzen A."/>
            <person name="Lutzoni F."/>
            <person name="Magnuson J."/>
            <person name="Mondo S."/>
            <person name="Nolan M."/>
            <person name="Ohm R."/>
            <person name="Pangilinan J."/>
            <person name="Park H.-J."/>
            <person name="Ramirez L."/>
            <person name="Alfaro M."/>
            <person name="Sun H."/>
            <person name="Tritt A."/>
            <person name="Yoshinaga Y."/>
            <person name="Zwiers L.-H."/>
            <person name="Turgeon B.G."/>
            <person name="Goodwin S.B."/>
            <person name="Spatafora J.W."/>
            <person name="Crous P.W."/>
            <person name="Grigoriev I.V."/>
        </authorList>
    </citation>
    <scope>NUCLEOTIDE SEQUENCE</scope>
    <source>
        <strain evidence="3">IPT5</strain>
    </source>
</reference>
<protein>
    <submittedName>
        <fullName evidence="3">Uncharacterized protein</fullName>
    </submittedName>
</protein>
<proteinExistence type="predicted"/>
<feature type="region of interest" description="Disordered" evidence="1">
    <location>
        <begin position="507"/>
        <end position="541"/>
    </location>
</feature>
<feature type="compositionally biased region" description="Polar residues" evidence="1">
    <location>
        <begin position="563"/>
        <end position="577"/>
    </location>
</feature>
<evidence type="ECO:0000256" key="2">
    <source>
        <dbReference type="SAM" id="Phobius"/>
    </source>
</evidence>
<dbReference type="Proteomes" id="UP000799423">
    <property type="component" value="Unassembled WGS sequence"/>
</dbReference>
<feature type="region of interest" description="Disordered" evidence="1">
    <location>
        <begin position="116"/>
        <end position="216"/>
    </location>
</feature>
<feature type="transmembrane region" description="Helical" evidence="2">
    <location>
        <begin position="1278"/>
        <end position="1300"/>
    </location>
</feature>
<accession>A0A6A7AXP3</accession>